<evidence type="ECO:0000313" key="3">
    <source>
        <dbReference type="Proteomes" id="UP000539313"/>
    </source>
</evidence>
<sequence>MTIDQAPRTAGKSPSGGEPRPRGLLAPILLGLGVFLLTLALALRFFVADRVLVAPANLYQKVTLQATGASYFDRAAVQDRTGATLTLTSTVRGDVKAADGDTVVWDAFLVLEDIPNGNEVNITQQRLAFDRKSGELKACCGTHVANDTSIKPSGLGLFWPVGAVEQKTYQVFDPYTKRAWPAKYEGTETIQGVKAYKFVQSIPDSVIGTEPEVPTTLLGIAGPNRTVPADRYQRATVTYWVDPRSGVSVHREQQIVQTLRGKDGNGTKVVADFTLKMTPQSQKTMVDKANDTAPKVSLFRVIGPLAALLLGLVLLGAGAAVMMRRRGTRHAA</sequence>
<feature type="transmembrane region" description="Helical" evidence="1">
    <location>
        <begin position="301"/>
        <end position="323"/>
    </location>
</feature>
<evidence type="ECO:0000313" key="2">
    <source>
        <dbReference type="EMBL" id="MBA9004589.1"/>
    </source>
</evidence>
<dbReference type="InterPro" id="IPR021424">
    <property type="entry name" value="PorA"/>
</dbReference>
<comment type="caution">
    <text evidence="2">The sequence shown here is derived from an EMBL/GenBank/DDBJ whole genome shotgun (WGS) entry which is preliminary data.</text>
</comment>
<keyword evidence="1" id="KW-1133">Transmembrane helix</keyword>
<name>A0A7W3R9F6_9ACTN</name>
<dbReference type="Proteomes" id="UP000539313">
    <property type="component" value="Unassembled WGS sequence"/>
</dbReference>
<accession>A0A7W3R9F6</accession>
<dbReference type="AlphaFoldDB" id="A0A7W3R9F6"/>
<dbReference type="RefSeq" id="WP_182706002.1">
    <property type="nucleotide sequence ID" value="NZ_JACJII010000001.1"/>
</dbReference>
<evidence type="ECO:0000256" key="1">
    <source>
        <dbReference type="SAM" id="Phobius"/>
    </source>
</evidence>
<keyword evidence="3" id="KW-1185">Reference proteome</keyword>
<feature type="transmembrane region" description="Helical" evidence="1">
    <location>
        <begin position="24"/>
        <end position="47"/>
    </location>
</feature>
<gene>
    <name evidence="2" type="ORF">HNR21_003471</name>
</gene>
<dbReference type="EMBL" id="JACJII010000001">
    <property type="protein sequence ID" value="MBA9004589.1"/>
    <property type="molecule type" value="Genomic_DNA"/>
</dbReference>
<keyword evidence="1" id="KW-0472">Membrane</keyword>
<evidence type="ECO:0008006" key="4">
    <source>
        <dbReference type="Google" id="ProtNLM"/>
    </source>
</evidence>
<proteinExistence type="predicted"/>
<keyword evidence="1" id="KW-0812">Transmembrane</keyword>
<organism evidence="2 3">
    <name type="scientific">Thermomonospora cellulosilytica</name>
    <dbReference type="NCBI Taxonomy" id="1411118"/>
    <lineage>
        <taxon>Bacteria</taxon>
        <taxon>Bacillati</taxon>
        <taxon>Actinomycetota</taxon>
        <taxon>Actinomycetes</taxon>
        <taxon>Streptosporangiales</taxon>
        <taxon>Thermomonosporaceae</taxon>
        <taxon>Thermomonospora</taxon>
    </lineage>
</organism>
<reference evidence="2 3" key="1">
    <citation type="submission" date="2020-08" db="EMBL/GenBank/DDBJ databases">
        <title>Sequencing the genomes of 1000 actinobacteria strains.</title>
        <authorList>
            <person name="Klenk H.-P."/>
        </authorList>
    </citation>
    <scope>NUCLEOTIDE SEQUENCE [LARGE SCALE GENOMIC DNA]</scope>
    <source>
        <strain evidence="2 3">DSM 45823</strain>
    </source>
</reference>
<protein>
    <recommendedName>
        <fullName evidence="4">DUF3068 domain-containing protein</fullName>
    </recommendedName>
</protein>
<dbReference type="Pfam" id="PF11271">
    <property type="entry name" value="PorA"/>
    <property type="match status" value="1"/>
</dbReference>